<evidence type="ECO:0000256" key="1">
    <source>
        <dbReference type="SAM" id="MobiDB-lite"/>
    </source>
</evidence>
<keyword evidence="3" id="KW-1185">Reference proteome</keyword>
<dbReference type="Proteomes" id="UP000544095">
    <property type="component" value="Unassembled WGS sequence"/>
</dbReference>
<sequence length="128" mass="14044">MDLLQQEDRSLQGSVKRATTARKRGSKAKKGGSDEGPSALKLQEPEYSYDPYNNPHQAGQDSVEPATQVVANQAQPVPIDSFMPMNEFAQPITTLTEHSQITRLVEGTLQRFGIQPDGALTLYGVPFQ</sequence>
<feature type="compositionally biased region" description="Basic and acidic residues" evidence="1">
    <location>
        <begin position="1"/>
        <end position="10"/>
    </location>
</feature>
<dbReference type="EMBL" id="JAAOAR010000435">
    <property type="protein sequence ID" value="KAF5582385.1"/>
    <property type="molecule type" value="Genomic_DNA"/>
</dbReference>
<dbReference type="AlphaFoldDB" id="A0A8H5P0N2"/>
<name>A0A8H5P0N2_9HYPO</name>
<gene>
    <name evidence="2" type="ORF">FPANT_8549</name>
</gene>
<evidence type="ECO:0000313" key="3">
    <source>
        <dbReference type="Proteomes" id="UP000544095"/>
    </source>
</evidence>
<reference evidence="2 3" key="1">
    <citation type="submission" date="2020-05" db="EMBL/GenBank/DDBJ databases">
        <title>Identification and distribution of gene clusters putatively required for synthesis of sphingolipid metabolism inhibitors in phylogenetically diverse species of the filamentous fungus Fusarium.</title>
        <authorList>
            <person name="Kim H.-S."/>
            <person name="Busman M."/>
            <person name="Brown D.W."/>
            <person name="Divon H."/>
            <person name="Uhlig S."/>
            <person name="Proctor R.H."/>
        </authorList>
    </citation>
    <scope>NUCLEOTIDE SEQUENCE [LARGE SCALE GENOMIC DNA]</scope>
    <source>
        <strain evidence="2 3">NRRL 25211</strain>
    </source>
</reference>
<feature type="compositionally biased region" description="Basic residues" evidence="1">
    <location>
        <begin position="19"/>
        <end position="30"/>
    </location>
</feature>
<accession>A0A8H5P0N2</accession>
<feature type="region of interest" description="Disordered" evidence="1">
    <location>
        <begin position="1"/>
        <end position="66"/>
    </location>
</feature>
<proteinExistence type="predicted"/>
<evidence type="ECO:0000313" key="2">
    <source>
        <dbReference type="EMBL" id="KAF5582385.1"/>
    </source>
</evidence>
<comment type="caution">
    <text evidence="2">The sequence shown here is derived from an EMBL/GenBank/DDBJ whole genome shotgun (WGS) entry which is preliminary data.</text>
</comment>
<protein>
    <submittedName>
        <fullName evidence="2">Uncharacterized protein</fullName>
    </submittedName>
</protein>
<organism evidence="2 3">
    <name type="scientific">Fusarium pseudoanthophilum</name>
    <dbReference type="NCBI Taxonomy" id="48495"/>
    <lineage>
        <taxon>Eukaryota</taxon>
        <taxon>Fungi</taxon>
        <taxon>Dikarya</taxon>
        <taxon>Ascomycota</taxon>
        <taxon>Pezizomycotina</taxon>
        <taxon>Sordariomycetes</taxon>
        <taxon>Hypocreomycetidae</taxon>
        <taxon>Hypocreales</taxon>
        <taxon>Nectriaceae</taxon>
        <taxon>Fusarium</taxon>
        <taxon>Fusarium fujikuroi species complex</taxon>
    </lineage>
</organism>